<reference evidence="1 2" key="1">
    <citation type="journal article" date="2018" name="Sci. Rep.">
        <title>Genomic signatures of local adaptation to the degree of environmental predictability in rotifers.</title>
        <authorList>
            <person name="Franch-Gras L."/>
            <person name="Hahn C."/>
            <person name="Garcia-Roger E.M."/>
            <person name="Carmona M.J."/>
            <person name="Serra M."/>
            <person name="Gomez A."/>
        </authorList>
    </citation>
    <scope>NUCLEOTIDE SEQUENCE [LARGE SCALE GENOMIC DNA]</scope>
    <source>
        <strain evidence="1">HYR1</strain>
    </source>
</reference>
<name>A0A3M7QBH1_BRAPC</name>
<comment type="caution">
    <text evidence="1">The sequence shown here is derived from an EMBL/GenBank/DDBJ whole genome shotgun (WGS) entry which is preliminary data.</text>
</comment>
<accession>A0A3M7QBH1</accession>
<gene>
    <name evidence="1" type="ORF">BpHYR1_014402</name>
</gene>
<evidence type="ECO:0000313" key="1">
    <source>
        <dbReference type="EMBL" id="RNA08740.1"/>
    </source>
</evidence>
<dbReference type="EMBL" id="REGN01006645">
    <property type="protein sequence ID" value="RNA08740.1"/>
    <property type="molecule type" value="Genomic_DNA"/>
</dbReference>
<keyword evidence="2" id="KW-1185">Reference proteome</keyword>
<evidence type="ECO:0000313" key="2">
    <source>
        <dbReference type="Proteomes" id="UP000276133"/>
    </source>
</evidence>
<proteinExistence type="predicted"/>
<sequence length="144" mass="17256">MFINRATKLAFFVTKAFLKINYRHNRFLFIFYYQLSKYHSFNRILIFESGTCQNYDLRFLMSFISRFLLKSEFVCKNDILIKISCTMLAVSYLINKMIKMSFFLNDVNTVFCTRDNKLPIVPFAKFCSLDHYYQGQNFFIGILI</sequence>
<dbReference type="Proteomes" id="UP000276133">
    <property type="component" value="Unassembled WGS sequence"/>
</dbReference>
<protein>
    <submittedName>
        <fullName evidence="1">Uncharacterized protein</fullName>
    </submittedName>
</protein>
<organism evidence="1 2">
    <name type="scientific">Brachionus plicatilis</name>
    <name type="common">Marine rotifer</name>
    <name type="synonym">Brachionus muelleri</name>
    <dbReference type="NCBI Taxonomy" id="10195"/>
    <lineage>
        <taxon>Eukaryota</taxon>
        <taxon>Metazoa</taxon>
        <taxon>Spiralia</taxon>
        <taxon>Gnathifera</taxon>
        <taxon>Rotifera</taxon>
        <taxon>Eurotatoria</taxon>
        <taxon>Monogononta</taxon>
        <taxon>Pseudotrocha</taxon>
        <taxon>Ploima</taxon>
        <taxon>Brachionidae</taxon>
        <taxon>Brachionus</taxon>
    </lineage>
</organism>
<dbReference type="AlphaFoldDB" id="A0A3M7QBH1"/>